<dbReference type="InterPro" id="IPR000524">
    <property type="entry name" value="Tscrpt_reg_HTH_GntR"/>
</dbReference>
<dbReference type="RefSeq" id="WP_143596198.1">
    <property type="nucleotide sequence ID" value="NZ_FWZX01000006.1"/>
</dbReference>
<dbReference type="InterPro" id="IPR036388">
    <property type="entry name" value="WH-like_DNA-bd_sf"/>
</dbReference>
<reference evidence="5 6" key="1">
    <citation type="submission" date="2017-04" db="EMBL/GenBank/DDBJ databases">
        <authorList>
            <person name="Afonso C.L."/>
            <person name="Miller P.J."/>
            <person name="Scott M.A."/>
            <person name="Spackman E."/>
            <person name="Goraichik I."/>
            <person name="Dimitrov K.M."/>
            <person name="Suarez D.L."/>
            <person name="Swayne D.E."/>
        </authorList>
    </citation>
    <scope>NUCLEOTIDE SEQUENCE [LARGE SCALE GENOMIC DNA]</scope>
    <source>
        <strain evidence="5 6">USBA 355</strain>
    </source>
</reference>
<dbReference type="InterPro" id="IPR008920">
    <property type="entry name" value="TF_FadR/GntR_C"/>
</dbReference>
<evidence type="ECO:0000256" key="3">
    <source>
        <dbReference type="ARBA" id="ARBA00023163"/>
    </source>
</evidence>
<dbReference type="GO" id="GO:0003700">
    <property type="term" value="F:DNA-binding transcription factor activity"/>
    <property type="evidence" value="ECO:0007669"/>
    <property type="project" value="InterPro"/>
</dbReference>
<sequence>MAKSAGPSLPETIASRLRSEIIAGKLPAGTALRQDKIAIEHGVSHIPVREALRKLEVEGFVIAERNRGSFVARLDAEDAIDLGDLRRTLECLAVTLAVPKAGEADWERAQAAIEAAEGKSEIDDWATANWDFHRALYAPAGRPRLMGTIEQLWRNADRYLRAVWQMQDYQDHSQDQHRAILAAFRSRDSARAVAEMQHHIDAATQNMVGLLRRATAHKS</sequence>
<dbReference type="PANTHER" id="PTHR43537">
    <property type="entry name" value="TRANSCRIPTIONAL REGULATOR, GNTR FAMILY"/>
    <property type="match status" value="1"/>
</dbReference>
<dbReference type="SUPFAM" id="SSF46785">
    <property type="entry name" value="Winged helix' DNA-binding domain"/>
    <property type="match status" value="1"/>
</dbReference>
<dbReference type="Pfam" id="PF00392">
    <property type="entry name" value="GntR"/>
    <property type="match status" value="1"/>
</dbReference>
<evidence type="ECO:0000313" key="5">
    <source>
        <dbReference type="EMBL" id="SMF17194.1"/>
    </source>
</evidence>
<dbReference type="CDD" id="cd07377">
    <property type="entry name" value="WHTH_GntR"/>
    <property type="match status" value="1"/>
</dbReference>
<protein>
    <submittedName>
        <fullName evidence="5">Transcriptional regulator, GntR family</fullName>
    </submittedName>
</protein>
<evidence type="ECO:0000313" key="6">
    <source>
        <dbReference type="Proteomes" id="UP000192917"/>
    </source>
</evidence>
<dbReference type="STRING" id="560819.SAMN05428998_10687"/>
<dbReference type="Gene3D" id="1.10.10.10">
    <property type="entry name" value="Winged helix-like DNA-binding domain superfamily/Winged helix DNA-binding domain"/>
    <property type="match status" value="1"/>
</dbReference>
<proteinExistence type="predicted"/>
<dbReference type="Proteomes" id="UP000192917">
    <property type="component" value="Unassembled WGS sequence"/>
</dbReference>
<dbReference type="GO" id="GO:0003677">
    <property type="term" value="F:DNA binding"/>
    <property type="evidence" value="ECO:0007669"/>
    <property type="project" value="UniProtKB-KW"/>
</dbReference>
<evidence type="ECO:0000256" key="1">
    <source>
        <dbReference type="ARBA" id="ARBA00023015"/>
    </source>
</evidence>
<keyword evidence="2" id="KW-0238">DNA-binding</keyword>
<evidence type="ECO:0000259" key="4">
    <source>
        <dbReference type="PROSITE" id="PS50949"/>
    </source>
</evidence>
<dbReference type="EMBL" id="FWZX01000006">
    <property type="protein sequence ID" value="SMF17194.1"/>
    <property type="molecule type" value="Genomic_DNA"/>
</dbReference>
<keyword evidence="6" id="KW-1185">Reference proteome</keyword>
<name>A0A1Y6BLD2_9PROT</name>
<keyword evidence="3" id="KW-0804">Transcription</keyword>
<organism evidence="5 6">
    <name type="scientific">Tistlia consotensis USBA 355</name>
    <dbReference type="NCBI Taxonomy" id="560819"/>
    <lineage>
        <taxon>Bacteria</taxon>
        <taxon>Pseudomonadati</taxon>
        <taxon>Pseudomonadota</taxon>
        <taxon>Alphaproteobacteria</taxon>
        <taxon>Rhodospirillales</taxon>
        <taxon>Rhodovibrionaceae</taxon>
        <taxon>Tistlia</taxon>
    </lineage>
</organism>
<dbReference type="SMART" id="SM00345">
    <property type="entry name" value="HTH_GNTR"/>
    <property type="match status" value="1"/>
</dbReference>
<dbReference type="InterPro" id="IPR036390">
    <property type="entry name" value="WH_DNA-bd_sf"/>
</dbReference>
<dbReference type="Pfam" id="PF07729">
    <property type="entry name" value="FCD"/>
    <property type="match status" value="1"/>
</dbReference>
<keyword evidence="1" id="KW-0805">Transcription regulation</keyword>
<dbReference type="SMART" id="SM00895">
    <property type="entry name" value="FCD"/>
    <property type="match status" value="1"/>
</dbReference>
<dbReference type="PROSITE" id="PS50949">
    <property type="entry name" value="HTH_GNTR"/>
    <property type="match status" value="1"/>
</dbReference>
<dbReference type="InterPro" id="IPR011711">
    <property type="entry name" value="GntR_C"/>
</dbReference>
<dbReference type="Gene3D" id="1.20.120.530">
    <property type="entry name" value="GntR ligand-binding domain-like"/>
    <property type="match status" value="1"/>
</dbReference>
<dbReference type="AlphaFoldDB" id="A0A1Y6BLD2"/>
<dbReference type="PANTHER" id="PTHR43537:SF41">
    <property type="entry name" value="TRANSCRIPTIONAL REGULATORY PROTEIN"/>
    <property type="match status" value="1"/>
</dbReference>
<gene>
    <name evidence="5" type="ORF">SAMN05428998_10687</name>
</gene>
<feature type="domain" description="HTH gntR-type" evidence="4">
    <location>
        <begin position="7"/>
        <end position="74"/>
    </location>
</feature>
<evidence type="ECO:0000256" key="2">
    <source>
        <dbReference type="ARBA" id="ARBA00023125"/>
    </source>
</evidence>
<dbReference type="SUPFAM" id="SSF48008">
    <property type="entry name" value="GntR ligand-binding domain-like"/>
    <property type="match status" value="1"/>
</dbReference>
<accession>A0A1Y6BLD2</accession>